<evidence type="ECO:0000256" key="1">
    <source>
        <dbReference type="SAM" id="SignalP"/>
    </source>
</evidence>
<feature type="chain" id="PRO_5042212425" description="Secreted protein" evidence="1">
    <location>
        <begin position="19"/>
        <end position="83"/>
    </location>
</feature>
<proteinExistence type="predicted"/>
<accession>A0AAD9H153</accession>
<evidence type="ECO:0008006" key="4">
    <source>
        <dbReference type="Google" id="ProtNLM"/>
    </source>
</evidence>
<dbReference type="AlphaFoldDB" id="A0AAD9H153"/>
<keyword evidence="1" id="KW-0732">Signal</keyword>
<name>A0AAD9H153_9PEZI</name>
<reference evidence="2" key="1">
    <citation type="submission" date="2021-06" db="EMBL/GenBank/DDBJ databases">
        <title>Comparative genomics, transcriptomics and evolutionary studies reveal genomic signatures of adaptation to plant cell wall in hemibiotrophic fungi.</title>
        <authorList>
            <consortium name="DOE Joint Genome Institute"/>
            <person name="Baroncelli R."/>
            <person name="Diaz J.F."/>
            <person name="Benocci T."/>
            <person name="Peng M."/>
            <person name="Battaglia E."/>
            <person name="Haridas S."/>
            <person name="Andreopoulos W."/>
            <person name="Labutti K."/>
            <person name="Pangilinan J."/>
            <person name="Floch G.L."/>
            <person name="Makela M.R."/>
            <person name="Henrissat B."/>
            <person name="Grigoriev I.V."/>
            <person name="Crouch J.A."/>
            <person name="De Vries R.P."/>
            <person name="Sukno S.A."/>
            <person name="Thon M.R."/>
        </authorList>
    </citation>
    <scope>NUCLEOTIDE SEQUENCE</scope>
    <source>
        <strain evidence="2">MAFF235873</strain>
    </source>
</reference>
<dbReference type="EMBL" id="MU843250">
    <property type="protein sequence ID" value="KAK2020446.1"/>
    <property type="molecule type" value="Genomic_DNA"/>
</dbReference>
<gene>
    <name evidence="2" type="ORF">LX32DRAFT_647384</name>
</gene>
<evidence type="ECO:0000313" key="3">
    <source>
        <dbReference type="Proteomes" id="UP001232148"/>
    </source>
</evidence>
<evidence type="ECO:0000313" key="2">
    <source>
        <dbReference type="EMBL" id="KAK2020446.1"/>
    </source>
</evidence>
<sequence>MNLRFLFVLLTQIALCWAGISNSNRKGALQHRPVGGPERVLKGGEKIVVSWILSQGVIMRKTAIPKYSLQPVVRPRRRIRRCA</sequence>
<feature type="signal peptide" evidence="1">
    <location>
        <begin position="1"/>
        <end position="18"/>
    </location>
</feature>
<protein>
    <recommendedName>
        <fullName evidence="4">Secreted protein</fullName>
    </recommendedName>
</protein>
<comment type="caution">
    <text evidence="2">The sequence shown here is derived from an EMBL/GenBank/DDBJ whole genome shotgun (WGS) entry which is preliminary data.</text>
</comment>
<organism evidence="2 3">
    <name type="scientific">Colletotrichum zoysiae</name>
    <dbReference type="NCBI Taxonomy" id="1216348"/>
    <lineage>
        <taxon>Eukaryota</taxon>
        <taxon>Fungi</taxon>
        <taxon>Dikarya</taxon>
        <taxon>Ascomycota</taxon>
        <taxon>Pezizomycotina</taxon>
        <taxon>Sordariomycetes</taxon>
        <taxon>Hypocreomycetidae</taxon>
        <taxon>Glomerellales</taxon>
        <taxon>Glomerellaceae</taxon>
        <taxon>Colletotrichum</taxon>
        <taxon>Colletotrichum graminicola species complex</taxon>
    </lineage>
</organism>
<dbReference type="Proteomes" id="UP001232148">
    <property type="component" value="Unassembled WGS sequence"/>
</dbReference>
<keyword evidence="3" id="KW-1185">Reference proteome</keyword>